<dbReference type="Gene3D" id="3.40.50.360">
    <property type="match status" value="1"/>
</dbReference>
<evidence type="ECO:0000256" key="3">
    <source>
        <dbReference type="ARBA" id="ARBA00022643"/>
    </source>
</evidence>
<dbReference type="InterPro" id="IPR008254">
    <property type="entry name" value="Flavodoxin/NO_synth"/>
</dbReference>
<protein>
    <recommendedName>
        <fullName evidence="4">Flavoprotein WrbA</fullName>
    </recommendedName>
</protein>
<keyword evidence="3" id="KW-0288">FMN</keyword>
<proteinExistence type="predicted"/>
<feature type="region of interest" description="Disordered" evidence="5">
    <location>
        <begin position="1"/>
        <end position="32"/>
    </location>
</feature>
<evidence type="ECO:0000256" key="1">
    <source>
        <dbReference type="ARBA" id="ARBA00001917"/>
    </source>
</evidence>
<dbReference type="AlphaFoldDB" id="A0A976A6S5"/>
<accession>A0A976A6S5</accession>
<dbReference type="GO" id="GO:0016020">
    <property type="term" value="C:membrane"/>
    <property type="evidence" value="ECO:0007669"/>
    <property type="project" value="TreeGrafter"/>
</dbReference>
<feature type="domain" description="Flavodoxin-like" evidence="6">
    <location>
        <begin position="93"/>
        <end position="271"/>
    </location>
</feature>
<dbReference type="PROSITE" id="PS00201">
    <property type="entry name" value="FLAVODOXIN"/>
    <property type="match status" value="1"/>
</dbReference>
<comment type="cofactor">
    <cofactor evidence="1">
        <name>FMN</name>
        <dbReference type="ChEBI" id="CHEBI:58210"/>
    </cofactor>
</comment>
<evidence type="ECO:0000256" key="2">
    <source>
        <dbReference type="ARBA" id="ARBA00022630"/>
    </source>
</evidence>
<keyword evidence="2" id="KW-0285">Flavoprotein</keyword>
<dbReference type="PROSITE" id="PS50902">
    <property type="entry name" value="FLAVODOXIN_LIKE"/>
    <property type="match status" value="1"/>
</dbReference>
<comment type="caution">
    <text evidence="7">The sequence shown here is derived from an EMBL/GenBank/DDBJ whole genome shotgun (WGS) entry which is preliminary data.</text>
</comment>
<feature type="compositionally biased region" description="Basic residues" evidence="5">
    <location>
        <begin position="18"/>
        <end position="29"/>
    </location>
</feature>
<evidence type="ECO:0000313" key="8">
    <source>
        <dbReference type="Proteomes" id="UP000257016"/>
    </source>
</evidence>
<dbReference type="GO" id="GO:0010181">
    <property type="term" value="F:FMN binding"/>
    <property type="evidence" value="ECO:0007669"/>
    <property type="project" value="InterPro"/>
</dbReference>
<evidence type="ECO:0000259" key="6">
    <source>
        <dbReference type="PROSITE" id="PS50902"/>
    </source>
</evidence>
<sequence>MDMAQLYPGRGPVATRRGAGKTRGRRRRHPETNVQRISTTYCGTTSAGAASRPYTSFTSRCCPQTPTQAMQHNDIQIFEIKRIEIMTTASTRVAIVYHSGYGHTARQAQAVARGAGSVAGAESLLIPVEDIDQHWDTLEQVDAIIFGAPTYMGSASAQFKGFMDATSRNVFAKGGKWSNKVAAGFTNAASRSGDKLATLQQIAIFAAQHGMHWVNLGLPPGHNNSKSTEDSLNRHGFFLGAAAQSDADVSAEVAPPPADLRTAEHLGARVAEVAQQLVAGRQALAALKEAA</sequence>
<reference evidence="7 8" key="1">
    <citation type="submission" date="2018-01" db="EMBL/GenBank/DDBJ databases">
        <authorList>
            <person name="Clerissi C."/>
        </authorList>
    </citation>
    <scope>NUCLEOTIDE SEQUENCE [LARGE SCALE GENOMIC DNA]</scope>
    <source>
        <strain evidence="7">Cupriavidus taiwanensis LMG 19430</strain>
    </source>
</reference>
<organism evidence="7 8">
    <name type="scientific">Cupriavidus taiwanensis</name>
    <dbReference type="NCBI Taxonomy" id="164546"/>
    <lineage>
        <taxon>Bacteria</taxon>
        <taxon>Pseudomonadati</taxon>
        <taxon>Pseudomonadota</taxon>
        <taxon>Betaproteobacteria</taxon>
        <taxon>Burkholderiales</taxon>
        <taxon>Burkholderiaceae</taxon>
        <taxon>Cupriavidus</taxon>
    </lineage>
</organism>
<dbReference type="EMBL" id="OFSN01000015">
    <property type="protein sequence ID" value="SOY65417.1"/>
    <property type="molecule type" value="Genomic_DNA"/>
</dbReference>
<dbReference type="InterPro" id="IPR001226">
    <property type="entry name" value="Flavodoxin_CS"/>
</dbReference>
<dbReference type="InterPro" id="IPR029039">
    <property type="entry name" value="Flavoprotein-like_sf"/>
</dbReference>
<dbReference type="SUPFAM" id="SSF52218">
    <property type="entry name" value="Flavoproteins"/>
    <property type="match status" value="1"/>
</dbReference>
<name>A0A976A6S5_9BURK</name>
<evidence type="ECO:0000256" key="4">
    <source>
        <dbReference type="ARBA" id="ARBA00029652"/>
    </source>
</evidence>
<dbReference type="GO" id="GO:0003955">
    <property type="term" value="F:NAD(P)H dehydrogenase (quinone) activity"/>
    <property type="evidence" value="ECO:0007669"/>
    <property type="project" value="TreeGrafter"/>
</dbReference>
<dbReference type="InterPro" id="IPR005025">
    <property type="entry name" value="FMN_Rdtase-like_dom"/>
</dbReference>
<dbReference type="Pfam" id="PF03358">
    <property type="entry name" value="FMN_red"/>
    <property type="match status" value="1"/>
</dbReference>
<evidence type="ECO:0000256" key="5">
    <source>
        <dbReference type="SAM" id="MobiDB-lite"/>
    </source>
</evidence>
<dbReference type="PANTHER" id="PTHR30546:SF23">
    <property type="entry name" value="FLAVOPROTEIN-LIKE PROTEIN YCP4-RELATED"/>
    <property type="match status" value="1"/>
</dbReference>
<gene>
    <name evidence="7" type="ORF">CBM2586_B10012</name>
</gene>
<evidence type="ECO:0000313" key="7">
    <source>
        <dbReference type="EMBL" id="SOY65417.1"/>
    </source>
</evidence>
<dbReference type="Proteomes" id="UP000257016">
    <property type="component" value="Unassembled WGS sequence"/>
</dbReference>
<dbReference type="PANTHER" id="PTHR30546">
    <property type="entry name" value="FLAVODOXIN-RELATED PROTEIN WRBA-RELATED"/>
    <property type="match status" value="1"/>
</dbReference>
<dbReference type="GO" id="GO:0009055">
    <property type="term" value="F:electron transfer activity"/>
    <property type="evidence" value="ECO:0007669"/>
    <property type="project" value="InterPro"/>
</dbReference>